<proteinExistence type="predicted"/>
<evidence type="ECO:0000313" key="3">
    <source>
        <dbReference type="Proteomes" id="UP001219355"/>
    </source>
</evidence>
<accession>A0AAF0IHG3</accession>
<keyword evidence="1" id="KW-0812">Transmembrane</keyword>
<feature type="transmembrane region" description="Helical" evidence="1">
    <location>
        <begin position="12"/>
        <end position="32"/>
    </location>
</feature>
<gene>
    <name evidence="2" type="ORF">PRK78_000204</name>
</gene>
<evidence type="ECO:0000256" key="1">
    <source>
        <dbReference type="SAM" id="Phobius"/>
    </source>
</evidence>
<organism evidence="2 3">
    <name type="scientific">Emydomyces testavorans</name>
    <dbReference type="NCBI Taxonomy" id="2070801"/>
    <lineage>
        <taxon>Eukaryota</taxon>
        <taxon>Fungi</taxon>
        <taxon>Dikarya</taxon>
        <taxon>Ascomycota</taxon>
        <taxon>Pezizomycotina</taxon>
        <taxon>Eurotiomycetes</taxon>
        <taxon>Eurotiomycetidae</taxon>
        <taxon>Onygenales</taxon>
        <taxon>Nannizziopsiaceae</taxon>
        <taxon>Emydomyces</taxon>
    </lineage>
</organism>
<protein>
    <submittedName>
        <fullName evidence="2">Uncharacterized protein</fullName>
    </submittedName>
</protein>
<dbReference type="EMBL" id="CP120627">
    <property type="protein sequence ID" value="WEW54779.1"/>
    <property type="molecule type" value="Genomic_DNA"/>
</dbReference>
<keyword evidence="1" id="KW-1133">Transmembrane helix</keyword>
<sequence length="390" mass="44680">MHLIHNSPETLMAFVWGNISIIILAFFARFIWRWMELSKSANTVRPATFDLETVAPYPSEKIKGFEKYRIRMGLKKMDRANWLTVDKDYVALHRIRKSLLETQKEKMVQCLPEAKEACQEALHEVSKFLCKRYPAMFETCTSGSGPKVINKEVGEEFCLSGCSGSISPLEIAARLAMDDLTIILKNKEGIHYMAATASCFQIGWSAQERIGETITRMHDPVPEWEKEVGYAVNNCVKYRACIIGESSVLTVQRRFMTRLTPETPMERASYFIQVSHPGQPLPEILFQPEGIIHTSIEPQPEHIIIRKERQSFTRLPTSGGILFAVRTSLTYLPDLPLDELQNMVKEINSWPEEMARYKGREHWGPVVFQHCKQRERETSLSMGTSNKFGT</sequence>
<keyword evidence="1" id="KW-0472">Membrane</keyword>
<evidence type="ECO:0000313" key="2">
    <source>
        <dbReference type="EMBL" id="WEW54779.1"/>
    </source>
</evidence>
<dbReference type="AlphaFoldDB" id="A0AAF0IHG3"/>
<name>A0AAF0IHG3_9EURO</name>
<reference evidence="2" key="1">
    <citation type="submission" date="2023-03" db="EMBL/GenBank/DDBJ databases">
        <title>Emydomyces testavorans Genome Sequence.</title>
        <authorList>
            <person name="Hoyer L."/>
        </authorList>
    </citation>
    <scope>NUCLEOTIDE SEQUENCE</scope>
    <source>
        <strain evidence="2">16-2883</strain>
    </source>
</reference>
<dbReference type="InterPro" id="IPR021848">
    <property type="entry name" value="HODM_asu-like"/>
</dbReference>
<keyword evidence="3" id="KW-1185">Reference proteome</keyword>
<dbReference type="Proteomes" id="UP001219355">
    <property type="component" value="Chromosome 1"/>
</dbReference>
<dbReference type="Pfam" id="PF11927">
    <property type="entry name" value="HODM_asu-like"/>
    <property type="match status" value="1"/>
</dbReference>